<organism evidence="2 3">
    <name type="scientific">Nocardia acididurans</name>
    <dbReference type="NCBI Taxonomy" id="2802282"/>
    <lineage>
        <taxon>Bacteria</taxon>
        <taxon>Bacillati</taxon>
        <taxon>Actinomycetota</taxon>
        <taxon>Actinomycetes</taxon>
        <taxon>Mycobacteriales</taxon>
        <taxon>Nocardiaceae</taxon>
        <taxon>Nocardia</taxon>
    </lineage>
</organism>
<evidence type="ECO:0000313" key="3">
    <source>
        <dbReference type="Proteomes" id="UP000602198"/>
    </source>
</evidence>
<name>A0ABS1M8D3_9NOCA</name>
<evidence type="ECO:0000256" key="1">
    <source>
        <dbReference type="SAM" id="SignalP"/>
    </source>
</evidence>
<dbReference type="EMBL" id="JAERRJ010000008">
    <property type="protein sequence ID" value="MBL1076912.1"/>
    <property type="molecule type" value="Genomic_DNA"/>
</dbReference>
<gene>
    <name evidence="2" type="ORF">JK358_21180</name>
</gene>
<protein>
    <submittedName>
        <fullName evidence="2">Uncharacterized protein</fullName>
    </submittedName>
</protein>
<keyword evidence="1" id="KW-0732">Signal</keyword>
<comment type="caution">
    <text evidence="2">The sequence shown here is derived from an EMBL/GenBank/DDBJ whole genome shotgun (WGS) entry which is preliminary data.</text>
</comment>
<dbReference type="RefSeq" id="WP_201949501.1">
    <property type="nucleotide sequence ID" value="NZ_JAERRJ010000008.1"/>
</dbReference>
<dbReference type="Proteomes" id="UP000602198">
    <property type="component" value="Unassembled WGS sequence"/>
</dbReference>
<feature type="signal peptide" evidence="1">
    <location>
        <begin position="1"/>
        <end position="18"/>
    </location>
</feature>
<accession>A0ABS1M8D3</accession>
<feature type="chain" id="PRO_5045362651" evidence="1">
    <location>
        <begin position="19"/>
        <end position="107"/>
    </location>
</feature>
<evidence type="ECO:0000313" key="2">
    <source>
        <dbReference type="EMBL" id="MBL1076912.1"/>
    </source>
</evidence>
<proteinExistence type="predicted"/>
<sequence length="107" mass="10754">MIHRKLPQLAFLATAASAAVLAGSAGVTVVDGSLEQMFEGGLGGPIAIRLDGPVLVDCDGTLQHWTGNLIAPGRVLPSSSGGQLTVTLSQGQTTLASTGARPAYIVS</sequence>
<keyword evidence="3" id="KW-1185">Reference proteome</keyword>
<reference evidence="2 3" key="1">
    <citation type="submission" date="2021-01" db="EMBL/GenBank/DDBJ databases">
        <title>WGS of actinomycetes isolated from Thailand.</title>
        <authorList>
            <person name="Thawai C."/>
        </authorList>
    </citation>
    <scope>NUCLEOTIDE SEQUENCE [LARGE SCALE GENOMIC DNA]</scope>
    <source>
        <strain evidence="2 3">LPG 2</strain>
    </source>
</reference>